<keyword evidence="5" id="KW-1185">Reference proteome</keyword>
<dbReference type="GO" id="GO:0008999">
    <property type="term" value="F:protein-N-terminal-alanine acetyltransferase activity"/>
    <property type="evidence" value="ECO:0007669"/>
    <property type="project" value="TreeGrafter"/>
</dbReference>
<dbReference type="GO" id="GO:0005737">
    <property type="term" value="C:cytoplasm"/>
    <property type="evidence" value="ECO:0007669"/>
    <property type="project" value="TreeGrafter"/>
</dbReference>
<dbReference type="InterPro" id="IPR000182">
    <property type="entry name" value="GNAT_dom"/>
</dbReference>
<evidence type="ECO:0000313" key="4">
    <source>
        <dbReference type="Proteomes" id="UP000242243"/>
    </source>
</evidence>
<dbReference type="PROSITE" id="PS51186">
    <property type="entry name" value="GNAT"/>
    <property type="match status" value="1"/>
</dbReference>
<dbReference type="PANTHER" id="PTHR43441:SF12">
    <property type="entry name" value="RIBOSOMAL N-ACETYLTRANSFERASE YDAF-RELATED"/>
    <property type="match status" value="1"/>
</dbReference>
<dbReference type="EMBL" id="BJWI01000023">
    <property type="protein sequence ID" value="GEM02076.1"/>
    <property type="molecule type" value="Genomic_DNA"/>
</dbReference>
<evidence type="ECO:0000313" key="3">
    <source>
        <dbReference type="EMBL" id="SFP07202.1"/>
    </source>
</evidence>
<dbReference type="Proteomes" id="UP000321547">
    <property type="component" value="Unassembled WGS sequence"/>
</dbReference>
<name>A0A1I5MCC5_9BACI</name>
<protein>
    <submittedName>
        <fullName evidence="2">Ribosomal-protein-L7/L12-serine acetyltransferase</fullName>
    </submittedName>
    <submittedName>
        <fullName evidence="3">Ribosomal-protein-serine acetyltransferase</fullName>
    </submittedName>
</protein>
<dbReference type="Proteomes" id="UP000242243">
    <property type="component" value="Unassembled WGS sequence"/>
</dbReference>
<feature type="domain" description="N-acetyltransferase" evidence="1">
    <location>
        <begin position="10"/>
        <end position="166"/>
    </location>
</feature>
<evidence type="ECO:0000259" key="1">
    <source>
        <dbReference type="PROSITE" id="PS51186"/>
    </source>
</evidence>
<evidence type="ECO:0000313" key="2">
    <source>
        <dbReference type="EMBL" id="GEM02076.1"/>
    </source>
</evidence>
<dbReference type="RefSeq" id="WP_089830286.1">
    <property type="nucleotide sequence ID" value="NZ_BJWI01000023.1"/>
</dbReference>
<accession>A0A1I5MCC5</accession>
<dbReference type="Pfam" id="PF13302">
    <property type="entry name" value="Acetyltransf_3"/>
    <property type="match status" value="1"/>
</dbReference>
<dbReference type="STRING" id="306540.SAMN05421839_10523"/>
<reference evidence="2 5" key="2">
    <citation type="submission" date="2019-07" db="EMBL/GenBank/DDBJ databases">
        <title>Whole genome shotgun sequence of Halolactibacillus halophilus NBRC 100868.</title>
        <authorList>
            <person name="Hosoyama A."/>
            <person name="Uohara A."/>
            <person name="Ohji S."/>
            <person name="Ichikawa N."/>
        </authorList>
    </citation>
    <scope>NUCLEOTIDE SEQUENCE [LARGE SCALE GENOMIC DNA]</scope>
    <source>
        <strain evidence="2 5">NBRC 100868</strain>
    </source>
</reference>
<dbReference type="SUPFAM" id="SSF55729">
    <property type="entry name" value="Acyl-CoA N-acyltransferases (Nat)"/>
    <property type="match status" value="1"/>
</dbReference>
<dbReference type="PANTHER" id="PTHR43441">
    <property type="entry name" value="RIBOSOMAL-PROTEIN-SERINE ACETYLTRANSFERASE"/>
    <property type="match status" value="1"/>
</dbReference>
<dbReference type="GO" id="GO:1990189">
    <property type="term" value="F:protein N-terminal-serine acetyltransferase activity"/>
    <property type="evidence" value="ECO:0007669"/>
    <property type="project" value="TreeGrafter"/>
</dbReference>
<evidence type="ECO:0000313" key="5">
    <source>
        <dbReference type="Proteomes" id="UP000321547"/>
    </source>
</evidence>
<dbReference type="Gene3D" id="3.40.630.30">
    <property type="match status" value="1"/>
</dbReference>
<gene>
    <name evidence="2" type="ORF">HHA03_16080</name>
    <name evidence="3" type="ORF">SAMN05421839_10523</name>
</gene>
<reference evidence="3 4" key="1">
    <citation type="submission" date="2016-10" db="EMBL/GenBank/DDBJ databases">
        <authorList>
            <person name="de Groot N.N."/>
        </authorList>
    </citation>
    <scope>NUCLEOTIDE SEQUENCE [LARGE SCALE GENOMIC DNA]</scope>
    <source>
        <strain evidence="3 4">DSM 17073</strain>
    </source>
</reference>
<dbReference type="InterPro" id="IPR051908">
    <property type="entry name" value="Ribosomal_N-acetyltransferase"/>
</dbReference>
<dbReference type="EMBL" id="FOXC01000005">
    <property type="protein sequence ID" value="SFP07202.1"/>
    <property type="molecule type" value="Genomic_DNA"/>
</dbReference>
<organism evidence="3 4">
    <name type="scientific">Halolactibacillus halophilus</name>
    <dbReference type="NCBI Taxonomy" id="306540"/>
    <lineage>
        <taxon>Bacteria</taxon>
        <taxon>Bacillati</taxon>
        <taxon>Bacillota</taxon>
        <taxon>Bacilli</taxon>
        <taxon>Bacillales</taxon>
        <taxon>Bacillaceae</taxon>
        <taxon>Halolactibacillus</taxon>
    </lineage>
</organism>
<proteinExistence type="predicted"/>
<dbReference type="OrthoDB" id="9784707at2"/>
<dbReference type="AlphaFoldDB" id="A0A1I5MCC5"/>
<keyword evidence="3" id="KW-0808">Transferase</keyword>
<sequence length="186" mass="21503">MYTHVLDDQIELRPLTVFHTEPLYRLIQDSRHHLRDFLIFVEYTTKEDHTRKFVEETVVTNAKLESFVSVIYVNESVAGLVGFNSIDHQNKRAEIGYWLGEAYTGQGVMTKAAKAIVTYGFEALGLNRIDLKAATTNHKSRNIAKRLGFTEEGIIKEAEWMHDRYLDHVHCGLIKRDYEKSEWGVS</sequence>
<dbReference type="InterPro" id="IPR016181">
    <property type="entry name" value="Acyl_CoA_acyltransferase"/>
</dbReference>